<dbReference type="PANTHER" id="PTHR12780">
    <property type="entry name" value="RNA POLYMERASE III DNA DIRECTED , 39KD SUBUNIT-RELATED"/>
    <property type="match status" value="1"/>
</dbReference>
<dbReference type="InterPro" id="IPR036390">
    <property type="entry name" value="WH_DNA-bd_sf"/>
</dbReference>
<evidence type="ECO:0000256" key="5">
    <source>
        <dbReference type="ARBA" id="ARBA00023242"/>
    </source>
</evidence>
<dbReference type="GO" id="GO:0006383">
    <property type="term" value="P:transcription by RNA polymerase III"/>
    <property type="evidence" value="ECO:0007669"/>
    <property type="project" value="UniProtKB-UniRule"/>
</dbReference>
<accession>A0A1L8DH24</accession>
<evidence type="ECO:0000256" key="3">
    <source>
        <dbReference type="ARBA" id="ARBA00022478"/>
    </source>
</evidence>
<evidence type="ECO:0000256" key="2">
    <source>
        <dbReference type="ARBA" id="ARBA00011038"/>
    </source>
</evidence>
<dbReference type="InterPro" id="IPR036388">
    <property type="entry name" value="WH-like_DNA-bd_sf"/>
</dbReference>
<dbReference type="Pfam" id="PF05158">
    <property type="entry name" value="RNA_pol_Rpc34"/>
    <property type="match status" value="1"/>
</dbReference>
<evidence type="ECO:0000256" key="6">
    <source>
        <dbReference type="PIRNR" id="PIRNR028763"/>
    </source>
</evidence>
<keyword evidence="3 6" id="KW-0240">DNA-directed RNA polymerase</keyword>
<evidence type="ECO:0000313" key="7">
    <source>
        <dbReference type="EMBL" id="JAV05644.1"/>
    </source>
</evidence>
<dbReference type="InterPro" id="IPR007832">
    <property type="entry name" value="RNA_pol_Rpc34"/>
</dbReference>
<proteinExistence type="inferred from homology"/>
<dbReference type="EMBL" id="GFDF01008440">
    <property type="protein sequence ID" value="JAV05644.1"/>
    <property type="molecule type" value="Transcribed_RNA"/>
</dbReference>
<dbReference type="GO" id="GO:0005654">
    <property type="term" value="C:nucleoplasm"/>
    <property type="evidence" value="ECO:0007669"/>
    <property type="project" value="UniProtKB-ARBA"/>
</dbReference>
<dbReference type="GO" id="GO:0005666">
    <property type="term" value="C:RNA polymerase III complex"/>
    <property type="evidence" value="ECO:0007669"/>
    <property type="project" value="UniProtKB-UniRule"/>
</dbReference>
<organism evidence="7">
    <name type="scientific">Nyssomyia neivai</name>
    <dbReference type="NCBI Taxonomy" id="330878"/>
    <lineage>
        <taxon>Eukaryota</taxon>
        <taxon>Metazoa</taxon>
        <taxon>Ecdysozoa</taxon>
        <taxon>Arthropoda</taxon>
        <taxon>Hexapoda</taxon>
        <taxon>Insecta</taxon>
        <taxon>Pterygota</taxon>
        <taxon>Neoptera</taxon>
        <taxon>Endopterygota</taxon>
        <taxon>Diptera</taxon>
        <taxon>Nematocera</taxon>
        <taxon>Psychodoidea</taxon>
        <taxon>Psychodidae</taxon>
        <taxon>Nyssomyia</taxon>
    </lineage>
</organism>
<comment type="function">
    <text evidence="6">DNA-dependent RNA polymerase catalyzes the transcription of DNA into RNA using the four ribonucleoside triphosphates as substrates. Specific peripheric component of RNA polymerase III which synthesizes small RNAs, such as 5S rRNA and tRNAs.</text>
</comment>
<dbReference type="SUPFAM" id="SSF46785">
    <property type="entry name" value="Winged helix' DNA-binding domain"/>
    <property type="match status" value="2"/>
</dbReference>
<dbReference type="GO" id="GO:0005737">
    <property type="term" value="C:cytoplasm"/>
    <property type="evidence" value="ECO:0007669"/>
    <property type="project" value="UniProtKB-ARBA"/>
</dbReference>
<sequence>MASTSAATEPPPEEVEAARQKVVDLAQKKSGMLTNNDLIESFPDMLPAIRVAVINRMLQQGQIELLQKGNQLAYRLVDPAKKATAPKGADNEEKIVYSIIEEGGNKGIWIRDIRVKSNLIMTQLNKILKSLENKKLIKAVKSVNASKKKVYMLYNLDPDRSVTGGSWYQDQDFESEFVDVLNQQCLRYLQMRTESAAQGKDGPLLAKQKALCSVTDVHTFIKDLGISKVSLDEEDLETILKTVVYDGKAERVVQMDGSSLYRAIIPALPPPGLVQMPCGICPVISSCSTYGLVTPKTCQYMSEWLN</sequence>
<dbReference type="InterPro" id="IPR016049">
    <property type="entry name" value="RNA_pol_Rpc34-like"/>
</dbReference>
<keyword evidence="5 6" id="KW-0539">Nucleus</keyword>
<dbReference type="Gene3D" id="1.10.10.10">
    <property type="entry name" value="Winged helix-like DNA-binding domain superfamily/Winged helix DNA-binding domain"/>
    <property type="match status" value="2"/>
</dbReference>
<dbReference type="FunFam" id="1.10.10.10:FF:000116">
    <property type="entry name" value="DNA-directed RNA polymerase III subunit RPC6"/>
    <property type="match status" value="1"/>
</dbReference>
<comment type="similarity">
    <text evidence="2 6">Belongs to the eukaryotic RPC34/RPC39 RNA polymerase subunit family.</text>
</comment>
<dbReference type="PIRSF" id="PIRSF028763">
    <property type="entry name" value="RNA_pol_Rpc34"/>
    <property type="match status" value="1"/>
</dbReference>
<comment type="subcellular location">
    <subcellularLocation>
        <location evidence="1 6">Nucleus</location>
    </subcellularLocation>
</comment>
<reference evidence="7" key="1">
    <citation type="submission" date="2016-12" db="EMBL/GenBank/DDBJ databases">
        <title>An insight into the sialome and mialome of the sand fly, Nyssomyia neivai.</title>
        <authorList>
            <person name="Sebastian V."/>
            <person name="Goulart T.M."/>
            <person name="Oliveira W."/>
            <person name="Calvo E."/>
            <person name="Oliveira L.F."/>
            <person name="Pinto M.C."/>
            <person name="Rosselino A.M."/>
            <person name="Ribeiro J.M."/>
        </authorList>
    </citation>
    <scope>NUCLEOTIDE SEQUENCE</scope>
</reference>
<protein>
    <recommendedName>
        <fullName evidence="6">DNA-directed RNA polymerase III subunit RPC6</fullName>
        <shortName evidence="6">RNA polymerase III subunit C6</shortName>
    </recommendedName>
</protein>
<keyword evidence="4 6" id="KW-0804">Transcription</keyword>
<evidence type="ECO:0000256" key="4">
    <source>
        <dbReference type="ARBA" id="ARBA00023163"/>
    </source>
</evidence>
<name>A0A1L8DH24_9DIPT</name>
<dbReference type="AlphaFoldDB" id="A0A1L8DH24"/>
<evidence type="ECO:0000256" key="1">
    <source>
        <dbReference type="ARBA" id="ARBA00004123"/>
    </source>
</evidence>